<gene>
    <name evidence="1" type="ORF">OLC1_LOCUS17507</name>
</gene>
<evidence type="ECO:0000313" key="1">
    <source>
        <dbReference type="EMBL" id="CAI9109664.1"/>
    </source>
</evidence>
<evidence type="ECO:0000313" key="2">
    <source>
        <dbReference type="Proteomes" id="UP001161247"/>
    </source>
</evidence>
<dbReference type="AlphaFoldDB" id="A0AAV1DS40"/>
<sequence>MVEGEEVTEGLQPQAVTDYLPWFHRRTVTLISDPEKYGYRTQGYQPSSARDILYADTLNDIYHIVDKYRTKYPTRDRALNAMIEEVLNSSFIALTIGPDALNTVSSQRLLESQPTLSQQP</sequence>
<keyword evidence="2" id="KW-1185">Reference proteome</keyword>
<organism evidence="1 2">
    <name type="scientific">Oldenlandia corymbosa var. corymbosa</name>
    <dbReference type="NCBI Taxonomy" id="529605"/>
    <lineage>
        <taxon>Eukaryota</taxon>
        <taxon>Viridiplantae</taxon>
        <taxon>Streptophyta</taxon>
        <taxon>Embryophyta</taxon>
        <taxon>Tracheophyta</taxon>
        <taxon>Spermatophyta</taxon>
        <taxon>Magnoliopsida</taxon>
        <taxon>eudicotyledons</taxon>
        <taxon>Gunneridae</taxon>
        <taxon>Pentapetalae</taxon>
        <taxon>asterids</taxon>
        <taxon>lamiids</taxon>
        <taxon>Gentianales</taxon>
        <taxon>Rubiaceae</taxon>
        <taxon>Rubioideae</taxon>
        <taxon>Spermacoceae</taxon>
        <taxon>Hedyotis-Oldenlandia complex</taxon>
        <taxon>Oldenlandia</taxon>
    </lineage>
</organism>
<name>A0AAV1DS40_OLDCO</name>
<dbReference type="EMBL" id="OX459123">
    <property type="protein sequence ID" value="CAI9109664.1"/>
    <property type="molecule type" value="Genomic_DNA"/>
</dbReference>
<proteinExistence type="predicted"/>
<dbReference type="Proteomes" id="UP001161247">
    <property type="component" value="Chromosome 6"/>
</dbReference>
<accession>A0AAV1DS40</accession>
<protein>
    <submittedName>
        <fullName evidence="1">OLC1v1009526C1</fullName>
    </submittedName>
</protein>
<reference evidence="1" key="1">
    <citation type="submission" date="2023-03" db="EMBL/GenBank/DDBJ databases">
        <authorList>
            <person name="Julca I."/>
        </authorList>
    </citation>
    <scope>NUCLEOTIDE SEQUENCE</scope>
</reference>